<dbReference type="PANTHER" id="PTHR35834">
    <property type="entry name" value="ARMADILLO-TYPE FOLD PROTEIN-RELATED"/>
    <property type="match status" value="1"/>
</dbReference>
<dbReference type="Proteomes" id="UP001374535">
    <property type="component" value="Chromosome 2"/>
</dbReference>
<dbReference type="AlphaFoldDB" id="A0AAQ3P1R9"/>
<reference evidence="1 2" key="1">
    <citation type="journal article" date="2023" name="Life. Sci Alliance">
        <title>Evolutionary insights into 3D genome organization and epigenetic landscape of Vigna mungo.</title>
        <authorList>
            <person name="Junaid A."/>
            <person name="Singh B."/>
            <person name="Bhatia S."/>
        </authorList>
    </citation>
    <scope>NUCLEOTIDE SEQUENCE [LARGE SCALE GENOMIC DNA]</scope>
    <source>
        <strain evidence="1">Urdbean</strain>
    </source>
</reference>
<dbReference type="PANTHER" id="PTHR35834:SF3">
    <property type="entry name" value="ARM REPEAT SUPERFAMILY PROTEIN"/>
    <property type="match status" value="1"/>
</dbReference>
<keyword evidence="2" id="KW-1185">Reference proteome</keyword>
<organism evidence="1 2">
    <name type="scientific">Vigna mungo</name>
    <name type="common">Black gram</name>
    <name type="synonym">Phaseolus mungo</name>
    <dbReference type="NCBI Taxonomy" id="3915"/>
    <lineage>
        <taxon>Eukaryota</taxon>
        <taxon>Viridiplantae</taxon>
        <taxon>Streptophyta</taxon>
        <taxon>Embryophyta</taxon>
        <taxon>Tracheophyta</taxon>
        <taxon>Spermatophyta</taxon>
        <taxon>Magnoliopsida</taxon>
        <taxon>eudicotyledons</taxon>
        <taxon>Gunneridae</taxon>
        <taxon>Pentapetalae</taxon>
        <taxon>rosids</taxon>
        <taxon>fabids</taxon>
        <taxon>Fabales</taxon>
        <taxon>Fabaceae</taxon>
        <taxon>Papilionoideae</taxon>
        <taxon>50 kb inversion clade</taxon>
        <taxon>NPAAA clade</taxon>
        <taxon>indigoferoid/millettioid clade</taxon>
        <taxon>Phaseoleae</taxon>
        <taxon>Vigna</taxon>
    </lineage>
</organism>
<accession>A0AAQ3P1R9</accession>
<proteinExistence type="predicted"/>
<protein>
    <submittedName>
        <fullName evidence="1">Uncharacterized protein</fullName>
    </submittedName>
</protein>
<evidence type="ECO:0000313" key="2">
    <source>
        <dbReference type="Proteomes" id="UP001374535"/>
    </source>
</evidence>
<name>A0AAQ3P1R9_VIGMU</name>
<sequence length="148" mass="17423">MRLRELGLRIPAWECVLELGYIRKRVMVEAMVKEGVIEILMDLQRNGNCVSRFAIQVKVDEGLSSQEKRKVNSSCGQFHHKKRIPNLLQEVSFQLDVAGEKGKVLNIWYFVGWWWLLVVAMVEQRWGREEKIWFQLKVSHTSLIVRLN</sequence>
<dbReference type="EMBL" id="CP144699">
    <property type="protein sequence ID" value="WVZ20411.1"/>
    <property type="molecule type" value="Genomic_DNA"/>
</dbReference>
<evidence type="ECO:0000313" key="1">
    <source>
        <dbReference type="EMBL" id="WVZ20411.1"/>
    </source>
</evidence>
<gene>
    <name evidence="1" type="ORF">V8G54_007733</name>
</gene>